<organism evidence="1 2">
    <name type="scientific">Buttiauxella agrestis</name>
    <dbReference type="NCBI Taxonomy" id="82977"/>
    <lineage>
        <taxon>Bacteria</taxon>
        <taxon>Pseudomonadati</taxon>
        <taxon>Pseudomonadota</taxon>
        <taxon>Gammaproteobacteria</taxon>
        <taxon>Enterobacterales</taxon>
        <taxon>Enterobacteriaceae</taxon>
        <taxon>Buttiauxella</taxon>
    </lineage>
</organism>
<dbReference type="AlphaFoldDB" id="A0A381C6L2"/>
<dbReference type="RefSeq" id="WP_115628214.1">
    <property type="nucleotide sequence ID" value="NZ_UIGI01000001.1"/>
</dbReference>
<dbReference type="InterPro" id="IPR051220">
    <property type="entry name" value="TFA_Chaperone"/>
</dbReference>
<dbReference type="EMBL" id="UIGI01000001">
    <property type="protein sequence ID" value="SUW63491.1"/>
    <property type="molecule type" value="Genomic_DNA"/>
</dbReference>
<proteinExistence type="predicted"/>
<protein>
    <submittedName>
        <fullName evidence="1">Caudovirales tail fibre assembly protein</fullName>
    </submittedName>
</protein>
<dbReference type="Proteomes" id="UP000255528">
    <property type="component" value="Unassembled WGS sequence"/>
</dbReference>
<accession>A0A381C6L2</accession>
<evidence type="ECO:0000313" key="1">
    <source>
        <dbReference type="EMBL" id="SUW63491.1"/>
    </source>
</evidence>
<dbReference type="Pfam" id="PF02413">
    <property type="entry name" value="Caudo_TAP"/>
    <property type="match status" value="1"/>
</dbReference>
<evidence type="ECO:0000313" key="2">
    <source>
        <dbReference type="Proteomes" id="UP000255528"/>
    </source>
</evidence>
<gene>
    <name evidence="1" type="ORF">NCTC12119_01981</name>
</gene>
<reference evidence="1 2" key="1">
    <citation type="submission" date="2018-06" db="EMBL/GenBank/DDBJ databases">
        <authorList>
            <consortium name="Pathogen Informatics"/>
            <person name="Doyle S."/>
        </authorList>
    </citation>
    <scope>NUCLEOTIDE SEQUENCE [LARGE SCALE GENOMIC DNA]</scope>
    <source>
        <strain evidence="1 2">NCTC12119</strain>
    </source>
</reference>
<dbReference type="InterPro" id="IPR003458">
    <property type="entry name" value="Phage_T4_Gp38_tail_assem"/>
</dbReference>
<sequence>MNKYLYSKGAFYPYIERALYEQAGSWPDAGVEVDESVRNQFYVYPEGKTLGTDAEGFPIWVDAPPPTHEEALAQSESKKQQLIGEANDFMNRKQWPGKAAIGRLKGDELAQYGLCLDYLDALEAVDTSTAPVIDWPEKPSA</sequence>
<dbReference type="PANTHER" id="PTHR34413:SF1">
    <property type="entry name" value="CYTOPLASMIC PROTEIN"/>
    <property type="match status" value="1"/>
</dbReference>
<dbReference type="PANTHER" id="PTHR34413">
    <property type="entry name" value="PROPHAGE TAIL FIBER ASSEMBLY PROTEIN HOMOLOG TFAE-RELATED-RELATED"/>
    <property type="match status" value="1"/>
</dbReference>
<name>A0A381C6L2_9ENTR</name>